<evidence type="ECO:0000313" key="2">
    <source>
        <dbReference type="EMBL" id="MBA4611599.1"/>
    </source>
</evidence>
<dbReference type="EMBL" id="JACEON010000006">
    <property type="protein sequence ID" value="MBA4611599.1"/>
    <property type="molecule type" value="Genomic_DNA"/>
</dbReference>
<dbReference type="PANTHER" id="PTHR43841:SF3">
    <property type="entry name" value="(3R)-HYDROXYACYL-ACP DEHYDRATASE SUBUNIT HADB"/>
    <property type="match status" value="1"/>
</dbReference>
<evidence type="ECO:0000259" key="1">
    <source>
        <dbReference type="Pfam" id="PF01575"/>
    </source>
</evidence>
<proteinExistence type="predicted"/>
<dbReference type="GO" id="GO:0005835">
    <property type="term" value="C:fatty acid synthase complex"/>
    <property type="evidence" value="ECO:0007669"/>
    <property type="project" value="InterPro"/>
</dbReference>
<dbReference type="PRINTS" id="PR01483">
    <property type="entry name" value="FASYNTHASE"/>
</dbReference>
<comment type="caution">
    <text evidence="2">The sequence shown here is derived from an EMBL/GenBank/DDBJ whole genome shotgun (WGS) entry which is preliminary data.</text>
</comment>
<dbReference type="GO" id="GO:0004312">
    <property type="term" value="F:fatty acid synthase activity"/>
    <property type="evidence" value="ECO:0007669"/>
    <property type="project" value="InterPro"/>
</dbReference>
<keyword evidence="3" id="KW-1185">Reference proteome</keyword>
<dbReference type="InterPro" id="IPR003965">
    <property type="entry name" value="Fatty_acid_synthase"/>
</dbReference>
<accession>A0A838XJT8</accession>
<evidence type="ECO:0000313" key="3">
    <source>
        <dbReference type="Proteomes" id="UP000559404"/>
    </source>
</evidence>
<reference evidence="2 3" key="1">
    <citation type="submission" date="2020-07" db="EMBL/GenBank/DDBJ databases">
        <authorList>
            <person name="Li M."/>
        </authorList>
    </citation>
    <scope>NUCLEOTIDE SEQUENCE [LARGE SCALE GENOMIC DNA]</scope>
    <source>
        <strain evidence="2 3">DSM 23284</strain>
    </source>
</reference>
<reference evidence="2 3" key="2">
    <citation type="submission" date="2020-08" db="EMBL/GenBank/DDBJ databases">
        <title>Stappia taiwanensis sp. nov., isolated from a coastal thermal spring.</title>
        <authorList>
            <person name="Kampfer P."/>
        </authorList>
    </citation>
    <scope>NUCLEOTIDE SEQUENCE [LARGE SCALE GENOMIC DNA]</scope>
    <source>
        <strain evidence="2 3">DSM 23284</strain>
    </source>
</reference>
<dbReference type="Gene3D" id="3.10.129.10">
    <property type="entry name" value="Hotdog Thioesterase"/>
    <property type="match status" value="1"/>
</dbReference>
<dbReference type="GO" id="GO:0006633">
    <property type="term" value="P:fatty acid biosynthetic process"/>
    <property type="evidence" value="ECO:0007669"/>
    <property type="project" value="InterPro"/>
</dbReference>
<dbReference type="AlphaFoldDB" id="A0A838XJT8"/>
<sequence length="139" mass="14607">MTATSAPLPVPAIGAPLPTYLVTALDGEQVAAYAAASGDRNPIHLDEDAARAAGLPGTIVHGMLIMGQFEAALRGWRPECRIETMQTRFLRPLAVGGGLRIEGRVAKIETEAPLRLIVRLMVRDGAGTPICVGDARVGL</sequence>
<gene>
    <name evidence="2" type="ORF">H1W37_08055</name>
</gene>
<dbReference type="InterPro" id="IPR029069">
    <property type="entry name" value="HotDog_dom_sf"/>
</dbReference>
<dbReference type="Pfam" id="PF01575">
    <property type="entry name" value="MaoC_dehydratas"/>
    <property type="match status" value="1"/>
</dbReference>
<dbReference type="SUPFAM" id="SSF54637">
    <property type="entry name" value="Thioesterase/thiol ester dehydrase-isomerase"/>
    <property type="match status" value="1"/>
</dbReference>
<feature type="domain" description="MaoC-like" evidence="1">
    <location>
        <begin position="24"/>
        <end position="105"/>
    </location>
</feature>
<dbReference type="RefSeq" id="WP_181759805.1">
    <property type="nucleotide sequence ID" value="NZ_BMCR01000005.1"/>
</dbReference>
<dbReference type="InterPro" id="IPR002539">
    <property type="entry name" value="MaoC-like_dom"/>
</dbReference>
<organism evidence="2 3">
    <name type="scientific">Stappia taiwanensis</name>
    <dbReference type="NCBI Taxonomy" id="992267"/>
    <lineage>
        <taxon>Bacteria</taxon>
        <taxon>Pseudomonadati</taxon>
        <taxon>Pseudomonadota</taxon>
        <taxon>Alphaproteobacteria</taxon>
        <taxon>Hyphomicrobiales</taxon>
        <taxon>Stappiaceae</taxon>
        <taxon>Stappia</taxon>
    </lineage>
</organism>
<protein>
    <submittedName>
        <fullName evidence="2">MaoC family dehydratase N-terminal domain-containing protein</fullName>
    </submittedName>
</protein>
<dbReference type="PANTHER" id="PTHR43841">
    <property type="entry name" value="3-HYDROXYACYL-THIOESTER DEHYDRATASE HTDX-RELATED"/>
    <property type="match status" value="1"/>
</dbReference>
<name>A0A838XJT8_9HYPH</name>
<dbReference type="Proteomes" id="UP000559404">
    <property type="component" value="Unassembled WGS sequence"/>
</dbReference>